<reference evidence="2" key="1">
    <citation type="journal article" date="2019" name="Int. J. Syst. Evol. Microbiol.">
        <title>The Global Catalogue of Microorganisms (GCM) 10K type strain sequencing project: providing services to taxonomists for standard genome sequencing and annotation.</title>
        <authorList>
            <consortium name="The Broad Institute Genomics Platform"/>
            <consortium name="The Broad Institute Genome Sequencing Center for Infectious Disease"/>
            <person name="Wu L."/>
            <person name="Ma J."/>
        </authorList>
    </citation>
    <scope>NUCLEOTIDE SEQUENCE [LARGE SCALE GENOMIC DNA]</scope>
    <source>
        <strain evidence="2">JCM 13595</strain>
    </source>
</reference>
<organism evidence="1 2">
    <name type="scientific">Yaniella flava</name>
    <dbReference type="NCBI Taxonomy" id="287930"/>
    <lineage>
        <taxon>Bacteria</taxon>
        <taxon>Bacillati</taxon>
        <taxon>Actinomycetota</taxon>
        <taxon>Actinomycetes</taxon>
        <taxon>Micrococcales</taxon>
        <taxon>Micrococcaceae</taxon>
        <taxon>Yaniella</taxon>
    </lineage>
</organism>
<comment type="caution">
    <text evidence="1">The sequence shown here is derived from an EMBL/GenBank/DDBJ whole genome shotgun (WGS) entry which is preliminary data.</text>
</comment>
<evidence type="ECO:0000313" key="1">
    <source>
        <dbReference type="EMBL" id="GAA2038913.1"/>
    </source>
</evidence>
<protein>
    <submittedName>
        <fullName evidence="1">Uncharacterized protein</fullName>
    </submittedName>
</protein>
<accession>A0ABP5G3Q0</accession>
<proteinExistence type="predicted"/>
<dbReference type="Proteomes" id="UP001501461">
    <property type="component" value="Unassembled WGS sequence"/>
</dbReference>
<dbReference type="EMBL" id="BAAAMN010000041">
    <property type="protein sequence ID" value="GAA2038913.1"/>
    <property type="molecule type" value="Genomic_DNA"/>
</dbReference>
<dbReference type="RefSeq" id="WP_343958025.1">
    <property type="nucleotide sequence ID" value="NZ_BAAAMN010000041.1"/>
</dbReference>
<gene>
    <name evidence="1" type="ORF">GCM10009720_19250</name>
</gene>
<keyword evidence="2" id="KW-1185">Reference proteome</keyword>
<name>A0ABP5G3Q0_9MICC</name>
<sequence length="155" mass="17813">MLYLITFDDELYYTSLTVGEFLVHRQDGESFDLMTFFPVEDPIKPDDVLQVALRNGFEHPEGLLVDASLVDIMNKPRHLEQASASQLALEAQLDELESGPTSVEDASFEREQDQIARDARMDHSEALNWANTARRDLLERTIQEQLRKHWDTHGV</sequence>
<evidence type="ECO:0000313" key="2">
    <source>
        <dbReference type="Proteomes" id="UP001501461"/>
    </source>
</evidence>